<keyword evidence="2" id="KW-1185">Reference proteome</keyword>
<gene>
    <name evidence="1" type="ORF">Q4T40_05650</name>
</gene>
<dbReference type="EMBL" id="JAUOZS010000001">
    <property type="protein sequence ID" value="MDT8900724.1"/>
    <property type="molecule type" value="Genomic_DNA"/>
</dbReference>
<protein>
    <submittedName>
        <fullName evidence="1">Uncharacterized protein</fullName>
    </submittedName>
</protein>
<sequence length="120" mass="13488">MSMKMSRVPVSGVFLDSRAPAVTGEYEFTVDCGAVYFGAVYDGDGSLLTVDQYFYSEDFSRDDMEEALDTAELMFVDDRDFPAKTYLLTKGEAGSEWLRFHAVVPDGIDPGYFRQKYIGE</sequence>
<name>A0ABU3NV76_9FIRM</name>
<organism evidence="1 2">
    <name type="scientific">Anaeroselena agilis</name>
    <dbReference type="NCBI Taxonomy" id="3063788"/>
    <lineage>
        <taxon>Bacteria</taxon>
        <taxon>Bacillati</taxon>
        <taxon>Bacillota</taxon>
        <taxon>Negativicutes</taxon>
        <taxon>Acetonemataceae</taxon>
        <taxon>Anaeroselena</taxon>
    </lineage>
</organism>
<dbReference type="RefSeq" id="WP_413779261.1">
    <property type="nucleotide sequence ID" value="NZ_JAUOZS010000001.1"/>
</dbReference>
<reference evidence="1 2" key="1">
    <citation type="submission" date="2023-07" db="EMBL/GenBank/DDBJ databases">
        <title>The novel representative of Negativicutes class, Anaeroselena agilis gen. nov. sp. nov.</title>
        <authorList>
            <person name="Prokofeva M.I."/>
            <person name="Elcheninov A.G."/>
            <person name="Klyukina A."/>
            <person name="Kublanov I.V."/>
            <person name="Frolov E.N."/>
            <person name="Podosokorskaya O.A."/>
        </authorList>
    </citation>
    <scope>NUCLEOTIDE SEQUENCE [LARGE SCALE GENOMIC DNA]</scope>
    <source>
        <strain evidence="1 2">4137-cl</strain>
    </source>
</reference>
<dbReference type="Proteomes" id="UP001254848">
    <property type="component" value="Unassembled WGS sequence"/>
</dbReference>
<accession>A0ABU3NV76</accession>
<comment type="caution">
    <text evidence="1">The sequence shown here is derived from an EMBL/GenBank/DDBJ whole genome shotgun (WGS) entry which is preliminary data.</text>
</comment>
<evidence type="ECO:0000313" key="1">
    <source>
        <dbReference type="EMBL" id="MDT8900724.1"/>
    </source>
</evidence>
<proteinExistence type="predicted"/>
<evidence type="ECO:0000313" key="2">
    <source>
        <dbReference type="Proteomes" id="UP001254848"/>
    </source>
</evidence>